<dbReference type="KEGG" id="anr:Ana3638_22265"/>
<dbReference type="RefSeq" id="WP_161839983.1">
    <property type="nucleotide sequence ID" value="NZ_CP048000.1"/>
</dbReference>
<reference evidence="1 2" key="1">
    <citation type="submission" date="2020-01" db="EMBL/GenBank/DDBJ databases">
        <title>Genome analysis of Anaerocolumna sp. CBA3638.</title>
        <authorList>
            <person name="Kim J."/>
            <person name="Roh S.W."/>
        </authorList>
    </citation>
    <scope>NUCLEOTIDE SEQUENCE [LARGE SCALE GENOMIC DNA]</scope>
    <source>
        <strain evidence="1 2">CBA3638</strain>
    </source>
</reference>
<sequence length="152" mass="17801">MITIKPHHFLDVIKLYGKGIEKFVPDKKYKHNFYSVANELMNNHEIKIQLTSGKDDICGPCIYINEDGICTDSIDHIPGVNSKDEWNKTLDHRIMSYTKVVEKDQLTAFEYCKILYLEKEHIFDVWKEESDSSKQIRYDTFCIGAKKYLGML</sequence>
<dbReference type="Proteomes" id="UP000464314">
    <property type="component" value="Chromosome"/>
</dbReference>
<proteinExistence type="predicted"/>
<evidence type="ECO:0000313" key="1">
    <source>
        <dbReference type="EMBL" id="QHQ63162.1"/>
    </source>
</evidence>
<keyword evidence="2" id="KW-1185">Reference proteome</keyword>
<evidence type="ECO:0000313" key="2">
    <source>
        <dbReference type="Proteomes" id="UP000464314"/>
    </source>
</evidence>
<organism evidence="1 2">
    <name type="scientific">Anaerocolumna sedimenticola</name>
    <dbReference type="NCBI Taxonomy" id="2696063"/>
    <lineage>
        <taxon>Bacteria</taxon>
        <taxon>Bacillati</taxon>
        <taxon>Bacillota</taxon>
        <taxon>Clostridia</taxon>
        <taxon>Lachnospirales</taxon>
        <taxon>Lachnospiraceae</taxon>
        <taxon>Anaerocolumna</taxon>
    </lineage>
</organism>
<accession>A0A6P1TSC3</accession>
<dbReference type="AlphaFoldDB" id="A0A6P1TSC3"/>
<gene>
    <name evidence="1" type="ORF">Ana3638_22265</name>
</gene>
<dbReference type="Pfam" id="PF06935">
    <property type="entry name" value="DUF1284"/>
    <property type="match status" value="1"/>
</dbReference>
<name>A0A6P1TSC3_9FIRM</name>
<protein>
    <submittedName>
        <fullName evidence="1">DUF1284 domain-containing protein</fullName>
    </submittedName>
</protein>
<dbReference type="InterPro" id="IPR009702">
    <property type="entry name" value="DUF1284"/>
</dbReference>
<dbReference type="EMBL" id="CP048000">
    <property type="protein sequence ID" value="QHQ63162.1"/>
    <property type="molecule type" value="Genomic_DNA"/>
</dbReference>